<proteinExistence type="predicted"/>
<dbReference type="AlphaFoldDB" id="A0A5C3LTP5"/>
<reference evidence="1 2" key="1">
    <citation type="journal article" date="2019" name="Nat. Ecol. Evol.">
        <title>Megaphylogeny resolves global patterns of mushroom evolution.</title>
        <authorList>
            <person name="Varga T."/>
            <person name="Krizsan K."/>
            <person name="Foldi C."/>
            <person name="Dima B."/>
            <person name="Sanchez-Garcia M."/>
            <person name="Sanchez-Ramirez S."/>
            <person name="Szollosi G.J."/>
            <person name="Szarkandi J.G."/>
            <person name="Papp V."/>
            <person name="Albert L."/>
            <person name="Andreopoulos W."/>
            <person name="Angelini C."/>
            <person name="Antonin V."/>
            <person name="Barry K.W."/>
            <person name="Bougher N.L."/>
            <person name="Buchanan P."/>
            <person name="Buyck B."/>
            <person name="Bense V."/>
            <person name="Catcheside P."/>
            <person name="Chovatia M."/>
            <person name="Cooper J."/>
            <person name="Damon W."/>
            <person name="Desjardin D."/>
            <person name="Finy P."/>
            <person name="Geml J."/>
            <person name="Haridas S."/>
            <person name="Hughes K."/>
            <person name="Justo A."/>
            <person name="Karasinski D."/>
            <person name="Kautmanova I."/>
            <person name="Kiss B."/>
            <person name="Kocsube S."/>
            <person name="Kotiranta H."/>
            <person name="LaButti K.M."/>
            <person name="Lechner B.E."/>
            <person name="Liimatainen K."/>
            <person name="Lipzen A."/>
            <person name="Lukacs Z."/>
            <person name="Mihaltcheva S."/>
            <person name="Morgado L.N."/>
            <person name="Niskanen T."/>
            <person name="Noordeloos M.E."/>
            <person name="Ohm R.A."/>
            <person name="Ortiz-Santana B."/>
            <person name="Ovrebo C."/>
            <person name="Racz N."/>
            <person name="Riley R."/>
            <person name="Savchenko A."/>
            <person name="Shiryaev A."/>
            <person name="Soop K."/>
            <person name="Spirin V."/>
            <person name="Szebenyi C."/>
            <person name="Tomsovsky M."/>
            <person name="Tulloss R.E."/>
            <person name="Uehling J."/>
            <person name="Grigoriev I.V."/>
            <person name="Vagvolgyi C."/>
            <person name="Papp T."/>
            <person name="Martin F.M."/>
            <person name="Miettinen O."/>
            <person name="Hibbett D.S."/>
            <person name="Nagy L.G."/>
        </authorList>
    </citation>
    <scope>NUCLEOTIDE SEQUENCE [LARGE SCALE GENOMIC DNA]</scope>
    <source>
        <strain evidence="1 2">CBS 166.37</strain>
    </source>
</reference>
<keyword evidence="2" id="KW-1185">Reference proteome</keyword>
<protein>
    <submittedName>
        <fullName evidence="1">Uncharacterized protein</fullName>
    </submittedName>
</protein>
<dbReference type="EMBL" id="ML213619">
    <property type="protein sequence ID" value="TFK35763.1"/>
    <property type="molecule type" value="Genomic_DNA"/>
</dbReference>
<sequence>MASSPSSPSMKVSGSQRLCTRCGAVFARRARRCSLDTACCSRFLGPWARLGHWYPLRDLLGWDGSEDSKPADAIGFSCCDHMEWESAFSRSPSSSSPRSFLLPFTTSHFLDGSLTFLRCSSPSAGFILKYLSVAHVSAIEGDEASSTLI</sequence>
<evidence type="ECO:0000313" key="1">
    <source>
        <dbReference type="EMBL" id="TFK35763.1"/>
    </source>
</evidence>
<organism evidence="1 2">
    <name type="scientific">Crucibulum laeve</name>
    <dbReference type="NCBI Taxonomy" id="68775"/>
    <lineage>
        <taxon>Eukaryota</taxon>
        <taxon>Fungi</taxon>
        <taxon>Dikarya</taxon>
        <taxon>Basidiomycota</taxon>
        <taxon>Agaricomycotina</taxon>
        <taxon>Agaricomycetes</taxon>
        <taxon>Agaricomycetidae</taxon>
        <taxon>Agaricales</taxon>
        <taxon>Agaricineae</taxon>
        <taxon>Nidulariaceae</taxon>
        <taxon>Crucibulum</taxon>
    </lineage>
</organism>
<name>A0A5C3LTP5_9AGAR</name>
<dbReference type="Proteomes" id="UP000308652">
    <property type="component" value="Unassembled WGS sequence"/>
</dbReference>
<accession>A0A5C3LTP5</accession>
<gene>
    <name evidence="1" type="ORF">BDQ12DRAFT_687897</name>
</gene>
<evidence type="ECO:0000313" key="2">
    <source>
        <dbReference type="Proteomes" id="UP000308652"/>
    </source>
</evidence>